<dbReference type="EMBL" id="AJ010592">
    <property type="protein sequence ID" value="CAC26978.1"/>
    <property type="molecule type" value="Genomic_DNA"/>
</dbReference>
<keyword evidence="3" id="KW-0648">Protein biosynthesis</keyword>
<dbReference type="InterPro" id="IPR044126">
    <property type="entry name" value="S1_IF2_alpha"/>
</dbReference>
<evidence type="ECO:0000256" key="1">
    <source>
        <dbReference type="ARBA" id="ARBA00007223"/>
    </source>
</evidence>
<dbReference type="Proteomes" id="UP000242167">
    <property type="component" value="Nucleomorph 2"/>
</dbReference>
<dbReference type="InterPro" id="IPR012340">
    <property type="entry name" value="NA-bd_OB-fold"/>
</dbReference>
<evidence type="ECO:0000313" key="6">
    <source>
        <dbReference type="Proteomes" id="UP000242167"/>
    </source>
</evidence>
<comment type="similarity">
    <text evidence="1">Belongs to the eIF-2-alpha family.</text>
</comment>
<dbReference type="Pfam" id="PF07541">
    <property type="entry name" value="EIF_2_alpha"/>
    <property type="match status" value="1"/>
</dbReference>
<dbReference type="GO" id="GO:0003723">
    <property type="term" value="F:RNA binding"/>
    <property type="evidence" value="ECO:0007669"/>
    <property type="project" value="InterPro"/>
</dbReference>
<name>Q9AW91_GUITH</name>
<dbReference type="SMART" id="SM00316">
    <property type="entry name" value="S1"/>
    <property type="match status" value="1"/>
</dbReference>
<evidence type="ECO:0000313" key="5">
    <source>
        <dbReference type="EMBL" id="CAC26978.1"/>
    </source>
</evidence>
<keyword evidence="2 5" id="KW-0396">Initiation factor</keyword>
<dbReference type="RefSeq" id="XP_001713183.1">
    <property type="nucleotide sequence ID" value="XM_001713131.1"/>
</dbReference>
<proteinExistence type="inferred from homology"/>
<evidence type="ECO:0000259" key="4">
    <source>
        <dbReference type="PROSITE" id="PS50126"/>
    </source>
</evidence>
<sequence length="264" mass="31522">MKFYLRLYENIVPSVGEIVQGLVREIKSFGSYVELYEYGNIESMLLFSEISRKKIKFIKKFVKEGNKEILVVIRTFPEKGYIDVSKKQITQNEMNSMSYKSNFNRIFLSLLNDLKRIKKLSIEDFNIRLSWIISRKFNHPTSGFLKLFNNDANFFKSLDYKKDEYIRILNYLKTRIHLKIWKIEVQFQFLSFEVDGLDKIKKINEYLKIFNSLNSGRIRINSSPNYSLVVETKSYKNALNEIKQFFLKMKFFIANLNLNFSFLE</sequence>
<dbReference type="GO" id="GO:0043022">
    <property type="term" value="F:ribosome binding"/>
    <property type="evidence" value="ECO:0007669"/>
    <property type="project" value="TreeGrafter"/>
</dbReference>
<organism evidence="5 6">
    <name type="scientific">Guillardia theta</name>
    <name type="common">Cryptophyte</name>
    <name type="synonym">Cryptomonas phi</name>
    <dbReference type="NCBI Taxonomy" id="55529"/>
    <lineage>
        <taxon>Eukaryota</taxon>
        <taxon>Cryptophyceae</taxon>
        <taxon>Pyrenomonadales</taxon>
        <taxon>Geminigeraceae</taxon>
        <taxon>Guillardia</taxon>
    </lineage>
</organism>
<dbReference type="SUPFAM" id="SSF110993">
    <property type="entry name" value="eIF-2-alpha, C-terminal domain"/>
    <property type="match status" value="1"/>
</dbReference>
<dbReference type="CDD" id="cd04452">
    <property type="entry name" value="S1_IF2_alpha"/>
    <property type="match status" value="1"/>
</dbReference>
<dbReference type="PIR" id="H90102">
    <property type="entry name" value="H90102"/>
</dbReference>
<dbReference type="InterPro" id="IPR024055">
    <property type="entry name" value="TIF2_asu_C"/>
</dbReference>
<dbReference type="PANTHER" id="PTHR10602">
    <property type="entry name" value="EUKARYOTIC TRANSLATION INITIATION FACTOR 2 SUBUNIT 1"/>
    <property type="match status" value="1"/>
</dbReference>
<gene>
    <name evidence="5" type="primary">tif211</name>
</gene>
<dbReference type="InterPro" id="IPR011488">
    <property type="entry name" value="TIF_2_asu"/>
</dbReference>
<reference evidence="5 6" key="1">
    <citation type="journal article" date="2001" name="Nature">
        <title>The highly reduced genome of an enslaved algal nucleus.</title>
        <authorList>
            <person name="Douglas S."/>
            <person name="Zauner S."/>
            <person name="Fraunholz M."/>
            <person name="Beaton M."/>
            <person name="Penny S."/>
            <person name="Deng L."/>
            <person name="Wu X."/>
            <person name="Reith M."/>
            <person name="Cavalier-Smith T."/>
            <person name="Maier U."/>
        </authorList>
    </citation>
    <scope>NUCLEOTIDE SEQUENCE [LARGE SCALE GENOMIC DNA]</scope>
</reference>
<dbReference type="Pfam" id="PF00575">
    <property type="entry name" value="S1"/>
    <property type="match status" value="1"/>
</dbReference>
<dbReference type="GeneID" id="857554"/>
<dbReference type="Gene3D" id="3.30.70.1130">
    <property type="entry name" value="EIF_2_alpha"/>
    <property type="match status" value="1"/>
</dbReference>
<dbReference type="AlphaFoldDB" id="Q9AW91"/>
<dbReference type="GO" id="GO:0003743">
    <property type="term" value="F:translation initiation factor activity"/>
    <property type="evidence" value="ECO:0007669"/>
    <property type="project" value="UniProtKB-KW"/>
</dbReference>
<dbReference type="SUPFAM" id="SSF50249">
    <property type="entry name" value="Nucleic acid-binding proteins"/>
    <property type="match status" value="1"/>
</dbReference>
<evidence type="ECO:0000256" key="2">
    <source>
        <dbReference type="ARBA" id="ARBA00022540"/>
    </source>
</evidence>
<dbReference type="InterPro" id="IPR003029">
    <property type="entry name" value="S1_domain"/>
</dbReference>
<evidence type="ECO:0000256" key="3">
    <source>
        <dbReference type="ARBA" id="ARBA00022917"/>
    </source>
</evidence>
<accession>Q9AW91</accession>
<dbReference type="PROSITE" id="PS50126">
    <property type="entry name" value="S1"/>
    <property type="match status" value="1"/>
</dbReference>
<dbReference type="Gene3D" id="2.40.50.140">
    <property type="entry name" value="Nucleic acid-binding proteins"/>
    <property type="match status" value="1"/>
</dbReference>
<dbReference type="FunFam" id="2.40.50.140:FF:000015">
    <property type="entry name" value="Eukaryotic translation initiation factor 2 subunit alpha"/>
    <property type="match status" value="1"/>
</dbReference>
<dbReference type="PANTHER" id="PTHR10602:SF0">
    <property type="entry name" value="EUKARYOTIC TRANSLATION INITIATION FACTOR 2 SUBUNIT 1"/>
    <property type="match status" value="1"/>
</dbReference>
<dbReference type="SMR" id="Q9AW91"/>
<feature type="domain" description="S1 motif" evidence="4">
    <location>
        <begin position="16"/>
        <end position="87"/>
    </location>
</feature>
<protein>
    <submittedName>
        <fullName evidence="5">Translational initiation factor 2 alpha SU</fullName>
    </submittedName>
</protein>
<dbReference type="GO" id="GO:0000428">
    <property type="term" value="C:DNA-directed RNA polymerase complex"/>
    <property type="evidence" value="ECO:0007669"/>
    <property type="project" value="UniProtKB-KW"/>
</dbReference>